<dbReference type="GO" id="GO:0006281">
    <property type="term" value="P:DNA repair"/>
    <property type="evidence" value="ECO:0007669"/>
    <property type="project" value="TreeGrafter"/>
</dbReference>
<evidence type="ECO:0000256" key="1">
    <source>
        <dbReference type="ARBA" id="ARBA00022741"/>
    </source>
</evidence>
<evidence type="ECO:0000256" key="4">
    <source>
        <dbReference type="SAM" id="MobiDB-lite"/>
    </source>
</evidence>
<dbReference type="GO" id="GO:0016787">
    <property type="term" value="F:hydrolase activity"/>
    <property type="evidence" value="ECO:0007669"/>
    <property type="project" value="UniProtKB-KW"/>
</dbReference>
<evidence type="ECO:0000259" key="6">
    <source>
        <dbReference type="PROSITE" id="PS51194"/>
    </source>
</evidence>
<dbReference type="CDD" id="cd18008">
    <property type="entry name" value="DEXDc_SHPRH-like"/>
    <property type="match status" value="1"/>
</dbReference>
<dbReference type="SMART" id="SM00487">
    <property type="entry name" value="DEXDc"/>
    <property type="match status" value="1"/>
</dbReference>
<organism evidence="7 8">
    <name type="scientific">Postia placenta MAD-698-R-SB12</name>
    <dbReference type="NCBI Taxonomy" id="670580"/>
    <lineage>
        <taxon>Eukaryota</taxon>
        <taxon>Fungi</taxon>
        <taxon>Dikarya</taxon>
        <taxon>Basidiomycota</taxon>
        <taxon>Agaricomycotina</taxon>
        <taxon>Agaricomycetes</taxon>
        <taxon>Polyporales</taxon>
        <taxon>Adustoporiaceae</taxon>
        <taxon>Rhodonia</taxon>
    </lineage>
</organism>
<feature type="domain" description="Helicase C-terminal" evidence="6">
    <location>
        <begin position="608"/>
        <end position="766"/>
    </location>
</feature>
<dbReference type="GeneID" id="36327147"/>
<dbReference type="CDD" id="cd18793">
    <property type="entry name" value="SF2_C_SNF"/>
    <property type="match status" value="1"/>
</dbReference>
<dbReference type="InterPro" id="IPR038718">
    <property type="entry name" value="SNF2-like_sf"/>
</dbReference>
<dbReference type="Gene3D" id="3.40.50.10810">
    <property type="entry name" value="Tandem AAA-ATPase domain"/>
    <property type="match status" value="2"/>
</dbReference>
<feature type="region of interest" description="Disordered" evidence="4">
    <location>
        <begin position="292"/>
        <end position="332"/>
    </location>
</feature>
<dbReference type="InterPro" id="IPR050628">
    <property type="entry name" value="SNF2_RAD54_helicase_TF"/>
</dbReference>
<evidence type="ECO:0000256" key="3">
    <source>
        <dbReference type="ARBA" id="ARBA00022840"/>
    </source>
</evidence>
<dbReference type="Gene3D" id="3.40.50.300">
    <property type="entry name" value="P-loop containing nucleotide triphosphate hydrolases"/>
    <property type="match status" value="1"/>
</dbReference>
<dbReference type="PANTHER" id="PTHR45626">
    <property type="entry name" value="TRANSCRIPTION TERMINATION FACTOR 2-RELATED"/>
    <property type="match status" value="1"/>
</dbReference>
<dbReference type="Pfam" id="PF00271">
    <property type="entry name" value="Helicase_C"/>
    <property type="match status" value="1"/>
</dbReference>
<dbReference type="Proteomes" id="UP000194127">
    <property type="component" value="Unassembled WGS sequence"/>
</dbReference>
<dbReference type="GO" id="GO:0008094">
    <property type="term" value="F:ATP-dependent activity, acting on DNA"/>
    <property type="evidence" value="ECO:0007669"/>
    <property type="project" value="TreeGrafter"/>
</dbReference>
<dbReference type="GO" id="GO:0005634">
    <property type="term" value="C:nucleus"/>
    <property type="evidence" value="ECO:0007669"/>
    <property type="project" value="TreeGrafter"/>
</dbReference>
<dbReference type="InterPro" id="IPR014001">
    <property type="entry name" value="Helicase_ATP-bd"/>
</dbReference>
<dbReference type="InterPro" id="IPR049730">
    <property type="entry name" value="SNF2/RAD54-like_C"/>
</dbReference>
<dbReference type="EMBL" id="KZ110605">
    <property type="protein sequence ID" value="OSX58210.1"/>
    <property type="molecule type" value="Genomic_DNA"/>
</dbReference>
<sequence>MEAMRRKLMENAGTSMYPDVSRVREAPGTTSQAQNPISVVSINSDASDSDMPVKMKPRNQNPIIVLSDSEDDEVQIVSQPLRPQSSNAPPPALLKAARPVHIPSNKDLEPLRTSDRDYETFDLPAADNMYDPMLTPADAEKALQDLVTGAYGHDEVDVSLEDAIVEGFRPGIKLLPHQIVGRKWMAERETGKKTGGLLADDMGLGKTIQTITRIVDGRATKRDKKDGWSPSTLVVCPVAVVSQWASEIMKMAIGLTVIEHHGQTRTSNPSDLERAHVVITSYSTIASEYGTYSPATDESKPKKKSKQSQSQVSDDSDDDSVGKVLKTTTRKASGKKPKDALFRVKWYRIVLDEAHNIKNRTTKAALACCALESKYRWCLTGTPMQNNVEELFSLFKFLRIRPLNDWPTFNAQIALPVKSNKTTRAMKRLQVVLGAVMLRRTKETVVNGKPILQLPDRSVGMVECHFDAQERAFYETVNTRVQDSLDKLEKQGGVAKNYTSMLVLLLRLRQACNHPTLVSEDYRKDKDAVEPKATQSREDGDEDADALADALAGMGISGTTSCQLCQMRFPVGDINGDGNCNACASLMTKARRRSTDSDLPPDSSKTRKILELLHDIDKQSGGQEKTIIFSQFTSMLDLLEPFLLAEGIKFVRYDGSMNKLQRDQALEKIRESRKTRVILISFKAGSTGLNLTCCNNVILVDLWWNPALEDQAFDRAHRFGQTRNVRIHKLFVPNTVEDKILELQDKKRELAKAALSGDRMKNMRLGADELVALFRHGGNDEDDDD</sequence>
<keyword evidence="1" id="KW-0547">Nucleotide-binding</keyword>
<evidence type="ECO:0000313" key="7">
    <source>
        <dbReference type="EMBL" id="OSX58210.1"/>
    </source>
</evidence>
<dbReference type="PROSITE" id="PS51194">
    <property type="entry name" value="HELICASE_CTER"/>
    <property type="match status" value="1"/>
</dbReference>
<dbReference type="GO" id="GO:0005524">
    <property type="term" value="F:ATP binding"/>
    <property type="evidence" value="ECO:0007669"/>
    <property type="project" value="UniProtKB-KW"/>
</dbReference>
<dbReference type="STRING" id="670580.A0A1X6MPH8"/>
<feature type="compositionally biased region" description="Polar residues" evidence="4">
    <location>
        <begin position="28"/>
        <end position="46"/>
    </location>
</feature>
<dbReference type="OrthoDB" id="423559at2759"/>
<dbReference type="SUPFAM" id="SSF52540">
    <property type="entry name" value="P-loop containing nucleoside triphosphate hydrolases"/>
    <property type="match status" value="2"/>
</dbReference>
<dbReference type="Pfam" id="PF00176">
    <property type="entry name" value="SNF2-rel_dom"/>
    <property type="match status" value="1"/>
</dbReference>
<feature type="compositionally biased region" description="Basic and acidic residues" evidence="4">
    <location>
        <begin position="522"/>
        <end position="538"/>
    </location>
</feature>
<evidence type="ECO:0000256" key="2">
    <source>
        <dbReference type="ARBA" id="ARBA00022801"/>
    </source>
</evidence>
<keyword evidence="3" id="KW-0067">ATP-binding</keyword>
<dbReference type="InterPro" id="IPR000330">
    <property type="entry name" value="SNF2_N"/>
</dbReference>
<dbReference type="InterPro" id="IPR001650">
    <property type="entry name" value="Helicase_C-like"/>
</dbReference>
<evidence type="ECO:0000313" key="8">
    <source>
        <dbReference type="Proteomes" id="UP000194127"/>
    </source>
</evidence>
<keyword evidence="2" id="KW-0378">Hydrolase</keyword>
<evidence type="ECO:0000259" key="5">
    <source>
        <dbReference type="PROSITE" id="PS51192"/>
    </source>
</evidence>
<dbReference type="InterPro" id="IPR027417">
    <property type="entry name" value="P-loop_NTPase"/>
</dbReference>
<feature type="domain" description="Helicase ATP-binding" evidence="5">
    <location>
        <begin position="187"/>
        <end position="401"/>
    </location>
</feature>
<reference evidence="7 8" key="1">
    <citation type="submission" date="2017-04" db="EMBL/GenBank/DDBJ databases">
        <title>Genome Sequence of the Model Brown-Rot Fungus Postia placenta SB12.</title>
        <authorList>
            <consortium name="DOE Joint Genome Institute"/>
            <person name="Gaskell J."/>
            <person name="Kersten P."/>
            <person name="Larrondo L.F."/>
            <person name="Canessa P."/>
            <person name="Martinez D."/>
            <person name="Hibbett D."/>
            <person name="Schmoll M."/>
            <person name="Kubicek C.P."/>
            <person name="Martinez A.T."/>
            <person name="Yadav J."/>
            <person name="Master E."/>
            <person name="Magnuson J.K."/>
            <person name="James T."/>
            <person name="Yaver D."/>
            <person name="Berka R."/>
            <person name="Labutti K."/>
            <person name="Lipzen A."/>
            <person name="Aerts A."/>
            <person name="Barry K."/>
            <person name="Henrissat B."/>
            <person name="Blanchette R."/>
            <person name="Grigoriev I."/>
            <person name="Cullen D."/>
        </authorList>
    </citation>
    <scope>NUCLEOTIDE SEQUENCE [LARGE SCALE GENOMIC DNA]</scope>
    <source>
        <strain evidence="7 8">MAD-698-R-SB12</strain>
    </source>
</reference>
<dbReference type="SMART" id="SM00490">
    <property type="entry name" value="HELICc"/>
    <property type="match status" value="1"/>
</dbReference>
<gene>
    <name evidence="7" type="ORF">POSPLADRAFT_1067539</name>
</gene>
<dbReference type="AlphaFoldDB" id="A0A1X6MPH8"/>
<feature type="region of interest" description="Disordered" evidence="4">
    <location>
        <begin position="80"/>
        <end position="112"/>
    </location>
</feature>
<dbReference type="PANTHER" id="PTHR45626:SF14">
    <property type="entry name" value="ATP-DEPENDENT DNA HELICASE (EUROFUNG)"/>
    <property type="match status" value="1"/>
</dbReference>
<dbReference type="PROSITE" id="PS51192">
    <property type="entry name" value="HELICASE_ATP_BIND_1"/>
    <property type="match status" value="1"/>
</dbReference>
<feature type="region of interest" description="Disordered" evidence="4">
    <location>
        <begin position="1"/>
        <end position="55"/>
    </location>
</feature>
<accession>A0A1X6MPH8</accession>
<feature type="region of interest" description="Disordered" evidence="4">
    <location>
        <begin position="522"/>
        <end position="544"/>
    </location>
</feature>
<keyword evidence="8" id="KW-1185">Reference proteome</keyword>
<dbReference type="RefSeq" id="XP_024335004.1">
    <property type="nucleotide sequence ID" value="XM_024482197.1"/>
</dbReference>
<name>A0A1X6MPH8_9APHY</name>
<protein>
    <submittedName>
        <fullName evidence="7">Uncharacterized protein</fullName>
    </submittedName>
</protein>
<proteinExistence type="predicted"/>